<feature type="signal peptide" evidence="1">
    <location>
        <begin position="1"/>
        <end position="24"/>
    </location>
</feature>
<proteinExistence type="predicted"/>
<dbReference type="InterPro" id="IPR025345">
    <property type="entry name" value="DUF4249"/>
</dbReference>
<keyword evidence="3" id="KW-1185">Reference proteome</keyword>
<evidence type="ECO:0000313" key="2">
    <source>
        <dbReference type="EMBL" id="MEE1977032.1"/>
    </source>
</evidence>
<dbReference type="Pfam" id="PF14054">
    <property type="entry name" value="DUF4249"/>
    <property type="match status" value="1"/>
</dbReference>
<comment type="caution">
    <text evidence="2">The sequence shown here is derived from an EMBL/GenBank/DDBJ whole genome shotgun (WGS) entry which is preliminary data.</text>
</comment>
<evidence type="ECO:0000256" key="1">
    <source>
        <dbReference type="SAM" id="SignalP"/>
    </source>
</evidence>
<dbReference type="Proteomes" id="UP001356308">
    <property type="component" value="Unassembled WGS sequence"/>
</dbReference>
<gene>
    <name evidence="2" type="ORF">V1I91_13175</name>
</gene>
<accession>A0ABU7IVL2</accession>
<dbReference type="RefSeq" id="WP_272651727.1">
    <property type="nucleotide sequence ID" value="NZ_JAZDDG010000006.1"/>
</dbReference>
<evidence type="ECO:0000313" key="3">
    <source>
        <dbReference type="Proteomes" id="UP001356308"/>
    </source>
</evidence>
<reference evidence="2 3" key="1">
    <citation type="submission" date="2024-01" db="EMBL/GenBank/DDBJ databases">
        <title>Maribacter spp. originated from different algae showed divergent polysaccharides utilization ability.</title>
        <authorList>
            <person name="Wang H."/>
            <person name="Wu Y."/>
        </authorList>
    </citation>
    <scope>NUCLEOTIDE SEQUENCE [LARGE SCALE GENOMIC DNA]</scope>
    <source>
        <strain evidence="2 3">PR1</strain>
    </source>
</reference>
<dbReference type="PROSITE" id="PS51257">
    <property type="entry name" value="PROKAR_LIPOPROTEIN"/>
    <property type="match status" value="1"/>
</dbReference>
<feature type="chain" id="PRO_5046709112" evidence="1">
    <location>
        <begin position="25"/>
        <end position="409"/>
    </location>
</feature>
<protein>
    <submittedName>
        <fullName evidence="2">DUF4249 domain-containing protein</fullName>
    </submittedName>
</protein>
<dbReference type="EMBL" id="JAZDDG010000006">
    <property type="protein sequence ID" value="MEE1977032.1"/>
    <property type="molecule type" value="Genomic_DNA"/>
</dbReference>
<sequence>MRKRHSKVVLIFLLNMAIMLTFQSCIDAFDFESTEFKSALVVEGTITDQEEVQKIRVSRTFPLDTVLMSGVSGANVSVLDSDGSVYSFSEASDGEYRSNEAFSVVPGRTYTLSILTQDGKEYRSDETNVPTQTTIDNLYAERDFNDVAENEGMFIYVDSYDPTGQSNYYRYEYEETYKIIAPFWSGLDAYIVSPLPEPEVGTRPKEQEEQICYQTVPSNTIIQQSTTEFGEDRISKFPVRFINRDNYILSHRYSILVRQYVQSRAAFTYYETLESMAGSENFFSQLQTGFLEGNIRSLSEPNEDVIGFFQVSTVSEKRIFFDYNDFFPNENLPDYPISCDLVSPPIITETGASPLLIAIELELLKYVEDYDQETNPLNFSEYGPFLMVPTPCGDCTVYGSNVVPEFWIE</sequence>
<organism evidence="2 3">
    <name type="scientific">Maribacter cobaltidurans</name>
    <dbReference type="NCBI Taxonomy" id="1178778"/>
    <lineage>
        <taxon>Bacteria</taxon>
        <taxon>Pseudomonadati</taxon>
        <taxon>Bacteroidota</taxon>
        <taxon>Flavobacteriia</taxon>
        <taxon>Flavobacteriales</taxon>
        <taxon>Flavobacteriaceae</taxon>
        <taxon>Maribacter</taxon>
    </lineage>
</organism>
<keyword evidence="1" id="KW-0732">Signal</keyword>
<name>A0ABU7IVL2_9FLAO</name>